<evidence type="ECO:0000313" key="7">
    <source>
        <dbReference type="Proteomes" id="UP001150907"/>
    </source>
</evidence>
<dbReference type="AlphaFoldDB" id="A0A9W8EGB5"/>
<dbReference type="SMART" id="SM00326">
    <property type="entry name" value="SH3"/>
    <property type="match status" value="1"/>
</dbReference>
<evidence type="ECO:0000259" key="4">
    <source>
        <dbReference type="PROSITE" id="PS50002"/>
    </source>
</evidence>
<keyword evidence="1 2" id="KW-0728">SH3 domain</keyword>
<dbReference type="InterPro" id="IPR046982">
    <property type="entry name" value="BIN3/RVS161-like"/>
</dbReference>
<dbReference type="Pfam" id="PF00018">
    <property type="entry name" value="SH3_1"/>
    <property type="match status" value="1"/>
</dbReference>
<dbReference type="PANTHER" id="PTHR47174">
    <property type="entry name" value="BRIDGING INTEGRATOR 3"/>
    <property type="match status" value="1"/>
</dbReference>
<name>A0A9W8EGB5_9FUNG</name>
<evidence type="ECO:0000259" key="5">
    <source>
        <dbReference type="PROSITE" id="PS51021"/>
    </source>
</evidence>
<dbReference type="InterPro" id="IPR027267">
    <property type="entry name" value="AH/BAR_dom_sf"/>
</dbReference>
<feature type="domain" description="BAR" evidence="5">
    <location>
        <begin position="17"/>
        <end position="263"/>
    </location>
</feature>
<dbReference type="GO" id="GO:0097320">
    <property type="term" value="P:plasma membrane tubulation"/>
    <property type="evidence" value="ECO:0007669"/>
    <property type="project" value="TreeGrafter"/>
</dbReference>
<dbReference type="InterPro" id="IPR001452">
    <property type="entry name" value="SH3_domain"/>
</dbReference>
<dbReference type="FunFam" id="2.30.30.40:FF:000100">
    <property type="entry name" value="SH3 domain-containing YSC84-like protein 1"/>
    <property type="match status" value="1"/>
</dbReference>
<evidence type="ECO:0000313" key="6">
    <source>
        <dbReference type="EMBL" id="KAJ2005796.1"/>
    </source>
</evidence>
<feature type="compositionally biased region" description="Low complexity" evidence="3">
    <location>
        <begin position="445"/>
        <end position="458"/>
    </location>
</feature>
<dbReference type="Gene3D" id="1.20.1270.60">
    <property type="entry name" value="Arfaptin homology (AH) domain/BAR domain"/>
    <property type="match status" value="1"/>
</dbReference>
<evidence type="ECO:0000256" key="1">
    <source>
        <dbReference type="ARBA" id="ARBA00022443"/>
    </source>
</evidence>
<dbReference type="GO" id="GO:0008289">
    <property type="term" value="F:lipid binding"/>
    <property type="evidence" value="ECO:0007669"/>
    <property type="project" value="TreeGrafter"/>
</dbReference>
<feature type="compositionally biased region" description="Polar residues" evidence="3">
    <location>
        <begin position="428"/>
        <end position="441"/>
    </location>
</feature>
<dbReference type="GO" id="GO:1990528">
    <property type="term" value="C:Rvs161p-Rvs167p complex"/>
    <property type="evidence" value="ECO:0007669"/>
    <property type="project" value="TreeGrafter"/>
</dbReference>
<keyword evidence="7" id="KW-1185">Reference proteome</keyword>
<sequence length="521" mass="57880">MSWKGFKKALERMPHQLQSKIRKGGVTVDPEFDDLRVRFVDLEQATKDLFVQAAKFRDSIRGMLLYQASYLEQVLAMYRPISTDPEGVSQPVGDYVDEGASAELLQVAEEFHRRVQGIKQKVDPQLGALETSVVEPVQEMLTLMKNVHKVIQKRDHKLIDYDRHRATVEKYEAKEGTDGQRRLGEEKSYQKTTAQYQESLRMYNYFNNALKEDLTQMLELRQAFIDPIFIKFFRIQHSLYSDLFREFSEAAQRCPAFDLTTPVVAAWEQKQGRVRQHLDSIDLYGQGVMIVAPLPLEEVNRGMMDTIKGTFRKKDKPAAPAVFGSPGMSSSASFRSNSSSIPPAPASGAPVAAASGPYGNYQSSLPSHQQPPPPSADVKASPYGHYDSSFPQQPSTGYPPAQQQQQQQQQPLQEKAQGYPPSSGAYGLNTNQLPPAYTSPQPEKAPVAGPSARAGPGAGAAKTTFVVALYDYAALTDGDLSFKEGDRIELVERTESKDDWWTGRLNGVSGVFPGTYVSDPK</sequence>
<dbReference type="SUPFAM" id="SSF103657">
    <property type="entry name" value="BAR/IMD domain-like"/>
    <property type="match status" value="1"/>
</dbReference>
<evidence type="ECO:0000256" key="2">
    <source>
        <dbReference type="PROSITE-ProRule" id="PRU00192"/>
    </source>
</evidence>
<dbReference type="Gene3D" id="2.30.30.40">
    <property type="entry name" value="SH3 Domains"/>
    <property type="match status" value="1"/>
</dbReference>
<dbReference type="EMBL" id="JANBQF010000085">
    <property type="protein sequence ID" value="KAJ2005796.1"/>
    <property type="molecule type" value="Genomic_DNA"/>
</dbReference>
<evidence type="ECO:0000256" key="3">
    <source>
        <dbReference type="SAM" id="MobiDB-lite"/>
    </source>
</evidence>
<dbReference type="GO" id="GO:0043332">
    <property type="term" value="C:mating projection tip"/>
    <property type="evidence" value="ECO:0007669"/>
    <property type="project" value="TreeGrafter"/>
</dbReference>
<dbReference type="GO" id="GO:0031097">
    <property type="term" value="C:medial cortex"/>
    <property type="evidence" value="ECO:0007669"/>
    <property type="project" value="TreeGrafter"/>
</dbReference>
<dbReference type="GO" id="GO:0006897">
    <property type="term" value="P:endocytosis"/>
    <property type="evidence" value="ECO:0007669"/>
    <property type="project" value="InterPro"/>
</dbReference>
<dbReference type="SUPFAM" id="SSF50044">
    <property type="entry name" value="SH3-domain"/>
    <property type="match status" value="1"/>
</dbReference>
<dbReference type="OrthoDB" id="5971719at2759"/>
<dbReference type="Proteomes" id="UP001150907">
    <property type="component" value="Unassembled WGS sequence"/>
</dbReference>
<dbReference type="InterPro" id="IPR004148">
    <property type="entry name" value="BAR_dom"/>
</dbReference>
<protein>
    <submittedName>
        <fullName evidence="6">BAR adaptor protein Hob1</fullName>
    </submittedName>
</protein>
<dbReference type="GO" id="GO:0051666">
    <property type="term" value="P:actin cortical patch localization"/>
    <property type="evidence" value="ECO:0007669"/>
    <property type="project" value="InterPro"/>
</dbReference>
<dbReference type="Pfam" id="PF03114">
    <property type="entry name" value="BAR"/>
    <property type="match status" value="1"/>
</dbReference>
<reference evidence="6" key="1">
    <citation type="submission" date="2022-07" db="EMBL/GenBank/DDBJ databases">
        <title>Phylogenomic reconstructions and comparative analyses of Kickxellomycotina fungi.</title>
        <authorList>
            <person name="Reynolds N.K."/>
            <person name="Stajich J.E."/>
            <person name="Barry K."/>
            <person name="Grigoriev I.V."/>
            <person name="Crous P."/>
            <person name="Smith M.E."/>
        </authorList>
    </citation>
    <scope>NUCLEOTIDE SEQUENCE</scope>
    <source>
        <strain evidence="6">IMI 214461</strain>
    </source>
</reference>
<dbReference type="PROSITE" id="PS50002">
    <property type="entry name" value="SH3"/>
    <property type="match status" value="1"/>
</dbReference>
<dbReference type="PROSITE" id="PS51021">
    <property type="entry name" value="BAR"/>
    <property type="match status" value="1"/>
</dbReference>
<dbReference type="SMART" id="SM00721">
    <property type="entry name" value="BAR"/>
    <property type="match status" value="1"/>
</dbReference>
<comment type="caution">
    <text evidence="6">The sequence shown here is derived from an EMBL/GenBank/DDBJ whole genome shotgun (WGS) entry which is preliminary data.</text>
</comment>
<feature type="compositionally biased region" description="Low complexity" evidence="3">
    <location>
        <begin position="329"/>
        <end position="368"/>
    </location>
</feature>
<dbReference type="InterPro" id="IPR036028">
    <property type="entry name" value="SH3-like_dom_sf"/>
</dbReference>
<dbReference type="PANTHER" id="PTHR47174:SF1">
    <property type="entry name" value="REDUCED VIABILITY UPON STARVATION PROTEIN 167"/>
    <property type="match status" value="1"/>
</dbReference>
<proteinExistence type="predicted"/>
<accession>A0A9W8EGB5</accession>
<organism evidence="6 7">
    <name type="scientific">Coemansia thaxteri</name>
    <dbReference type="NCBI Taxonomy" id="2663907"/>
    <lineage>
        <taxon>Eukaryota</taxon>
        <taxon>Fungi</taxon>
        <taxon>Fungi incertae sedis</taxon>
        <taxon>Zoopagomycota</taxon>
        <taxon>Kickxellomycotina</taxon>
        <taxon>Kickxellomycetes</taxon>
        <taxon>Kickxellales</taxon>
        <taxon>Kickxellaceae</taxon>
        <taxon>Coemansia</taxon>
    </lineage>
</organism>
<dbReference type="PRINTS" id="PR00452">
    <property type="entry name" value="SH3DOMAIN"/>
</dbReference>
<feature type="region of interest" description="Disordered" evidence="3">
    <location>
        <begin position="310"/>
        <end position="458"/>
    </location>
</feature>
<gene>
    <name evidence="6" type="primary">hob1</name>
    <name evidence="6" type="ORF">H4R26_001754</name>
</gene>
<dbReference type="GO" id="GO:0015629">
    <property type="term" value="C:actin cytoskeleton"/>
    <property type="evidence" value="ECO:0007669"/>
    <property type="project" value="TreeGrafter"/>
</dbReference>
<feature type="domain" description="SH3" evidence="4">
    <location>
        <begin position="461"/>
        <end position="521"/>
    </location>
</feature>